<dbReference type="Gene3D" id="1.10.10.10">
    <property type="entry name" value="Winged helix-like DNA-binding domain superfamily/Winged helix DNA-binding domain"/>
    <property type="match status" value="1"/>
</dbReference>
<name>A0A7R9XTC0_9CHLO</name>
<evidence type="ECO:0008006" key="5">
    <source>
        <dbReference type="Google" id="ProtNLM"/>
    </source>
</evidence>
<dbReference type="GO" id="GO:0006412">
    <property type="term" value="P:translation"/>
    <property type="evidence" value="ECO:0007669"/>
    <property type="project" value="InterPro"/>
</dbReference>
<dbReference type="PANTHER" id="PTHR11710:SF0">
    <property type="entry name" value="40S RIBOSOMAL PROTEIN S19"/>
    <property type="match status" value="1"/>
</dbReference>
<dbReference type="PANTHER" id="PTHR11710">
    <property type="entry name" value="40S RIBOSOMAL PROTEIN S19"/>
    <property type="match status" value="1"/>
</dbReference>
<evidence type="ECO:0000256" key="2">
    <source>
        <dbReference type="ARBA" id="ARBA00022980"/>
    </source>
</evidence>
<gene>
    <name evidence="4" type="ORF">OLUC0939_LOCUS7185</name>
</gene>
<dbReference type="SUPFAM" id="SSF46785">
    <property type="entry name" value="Winged helix' DNA-binding domain"/>
    <property type="match status" value="1"/>
</dbReference>
<evidence type="ECO:0000256" key="3">
    <source>
        <dbReference type="ARBA" id="ARBA00023274"/>
    </source>
</evidence>
<dbReference type="InterPro" id="IPR036390">
    <property type="entry name" value="WH_DNA-bd_sf"/>
</dbReference>
<comment type="similarity">
    <text evidence="1">Belongs to the eukaryotic ribosomal protein eS19 family.</text>
</comment>
<dbReference type="AlphaFoldDB" id="A0A7R9XTC0"/>
<reference evidence="4" key="1">
    <citation type="submission" date="2021-01" db="EMBL/GenBank/DDBJ databases">
        <authorList>
            <person name="Corre E."/>
            <person name="Pelletier E."/>
            <person name="Niang G."/>
            <person name="Scheremetjew M."/>
            <person name="Finn R."/>
            <person name="Kale V."/>
            <person name="Holt S."/>
            <person name="Cochrane G."/>
            <person name="Meng A."/>
            <person name="Brown T."/>
            <person name="Cohen L."/>
        </authorList>
    </citation>
    <scope>NUCLEOTIDE SEQUENCE</scope>
    <source>
        <strain evidence="4">Clade-A-BCC118000</strain>
    </source>
</reference>
<organism evidence="4">
    <name type="scientific">Ostreococcus sp. 'lucimarinus'</name>
    <dbReference type="NCBI Taxonomy" id="242159"/>
    <lineage>
        <taxon>Eukaryota</taxon>
        <taxon>Viridiplantae</taxon>
        <taxon>Chlorophyta</taxon>
        <taxon>Mamiellophyceae</taxon>
        <taxon>Mamiellales</taxon>
        <taxon>Bathycoccaceae</taxon>
        <taxon>Ostreococcus</taxon>
    </lineage>
</organism>
<sequence>MLDARDPSFRAADERKMATKNAPRTVKDVPAQEFVIALAQYFRSTGKMEVPQWVDTVKTATYKELAPYDPDWFYIRAASVARKLYTKGNMGVGALRKSYCGAGNKGVRRHHHQIGSGSVARAVLKQLESIGVVEKDAKGGRRITPSGQRDLDRIAGRVSVPSF</sequence>
<dbReference type="InterPro" id="IPR001266">
    <property type="entry name" value="Ribosomal_eS19"/>
</dbReference>
<dbReference type="EMBL" id="HBDX01008376">
    <property type="protein sequence ID" value="CAD8226444.1"/>
    <property type="molecule type" value="Transcribed_RNA"/>
</dbReference>
<evidence type="ECO:0000256" key="1">
    <source>
        <dbReference type="ARBA" id="ARBA00010014"/>
    </source>
</evidence>
<keyword evidence="3" id="KW-0687">Ribonucleoprotein</keyword>
<dbReference type="GO" id="GO:0003723">
    <property type="term" value="F:RNA binding"/>
    <property type="evidence" value="ECO:0007669"/>
    <property type="project" value="TreeGrafter"/>
</dbReference>
<dbReference type="GO" id="GO:0000028">
    <property type="term" value="P:ribosomal small subunit assembly"/>
    <property type="evidence" value="ECO:0007669"/>
    <property type="project" value="TreeGrafter"/>
</dbReference>
<dbReference type="FunFam" id="1.10.10.10:FF:000118">
    <property type="entry name" value="40S ribosomal protein S19"/>
    <property type="match status" value="1"/>
</dbReference>
<evidence type="ECO:0000313" key="4">
    <source>
        <dbReference type="EMBL" id="CAD8226444.1"/>
    </source>
</evidence>
<keyword evidence="2" id="KW-0689">Ribosomal protein</keyword>
<dbReference type="InterPro" id="IPR036388">
    <property type="entry name" value="WH-like_DNA-bd_sf"/>
</dbReference>
<dbReference type="Pfam" id="PF01090">
    <property type="entry name" value="Ribosomal_S19e"/>
    <property type="match status" value="1"/>
</dbReference>
<accession>A0A7R9XTC0</accession>
<dbReference type="GO" id="GO:0022627">
    <property type="term" value="C:cytosolic small ribosomal subunit"/>
    <property type="evidence" value="ECO:0007669"/>
    <property type="project" value="TreeGrafter"/>
</dbReference>
<dbReference type="SMART" id="SM01413">
    <property type="entry name" value="Ribosomal_S19e"/>
    <property type="match status" value="1"/>
</dbReference>
<protein>
    <recommendedName>
        <fullName evidence="5">Ribosomal protein S19, component of cytosolic 80S ribosome and 40S small subunit</fullName>
    </recommendedName>
</protein>
<dbReference type="GO" id="GO:0003735">
    <property type="term" value="F:structural constituent of ribosome"/>
    <property type="evidence" value="ECO:0007669"/>
    <property type="project" value="InterPro"/>
</dbReference>
<proteinExistence type="inferred from homology"/>